<dbReference type="SUPFAM" id="SSF55347">
    <property type="entry name" value="Glyceraldehyde-3-phosphate dehydrogenase-like, C-terminal domain"/>
    <property type="match status" value="1"/>
</dbReference>
<protein>
    <submittedName>
        <fullName evidence="4">Putative dehydrogenase</fullName>
    </submittedName>
</protein>
<proteinExistence type="predicted"/>
<dbReference type="OrthoDB" id="9776544at2"/>
<keyword evidence="1" id="KW-0560">Oxidoreductase</keyword>
<accession>A0A317PKN7</accession>
<dbReference type="Pfam" id="PF01408">
    <property type="entry name" value="GFO_IDH_MocA"/>
    <property type="match status" value="1"/>
</dbReference>
<dbReference type="Proteomes" id="UP000246352">
    <property type="component" value="Unassembled WGS sequence"/>
</dbReference>
<dbReference type="InterPro" id="IPR055170">
    <property type="entry name" value="GFO_IDH_MocA-like_dom"/>
</dbReference>
<sequence length="381" mass="40733">MARTLGVGIIGCGNISAAYLGLAPLFKGIEVRACADINSAAAQARAKEFGVRAETVEGLLAADDIELIVNLTIPVVHYEVSRAVLDAGKHVYSEKPFVLSVAEGRDLAKRAAKKGVRVGSAPDTFMGGAHQLARHLVDDGAVGRITGGTCHVMSRGMEHWHPNPDFFFQRGGGPILDLGPYYISNLVQLIGPVVRVGSMTSIPTPQRTITSKPRTGETITVETPTTIHALLEFANGAVITFGASWDVLNHGHAPMELYGSSGTLAVPDPNFFGGDVTLLDGNGRKKKLPAWKHVLSVPNQKHPNGMMANYRTAGMAEMAQAILEDRPHRCSLEFALHVVDVMTAVLKSGETGRFITLTTSCERPAAFGVKEAARILRKKGK</sequence>
<dbReference type="Gene3D" id="3.30.360.10">
    <property type="entry name" value="Dihydrodipicolinate Reductase, domain 2"/>
    <property type="match status" value="1"/>
</dbReference>
<dbReference type="Gene3D" id="3.40.50.720">
    <property type="entry name" value="NAD(P)-binding Rossmann-like Domain"/>
    <property type="match status" value="1"/>
</dbReference>
<dbReference type="AlphaFoldDB" id="A0A317PKN7"/>
<feature type="domain" description="GFO/IDH/MocA-like oxidoreductase" evidence="3">
    <location>
        <begin position="130"/>
        <end position="264"/>
    </location>
</feature>
<dbReference type="Pfam" id="PF22725">
    <property type="entry name" value="GFO_IDH_MocA_C3"/>
    <property type="match status" value="1"/>
</dbReference>
<dbReference type="PANTHER" id="PTHR43818">
    <property type="entry name" value="BCDNA.GH03377"/>
    <property type="match status" value="1"/>
</dbReference>
<dbReference type="InterPro" id="IPR000683">
    <property type="entry name" value="Gfo/Idh/MocA-like_OxRdtase_N"/>
</dbReference>
<dbReference type="GO" id="GO:0016491">
    <property type="term" value="F:oxidoreductase activity"/>
    <property type="evidence" value="ECO:0007669"/>
    <property type="project" value="UniProtKB-KW"/>
</dbReference>
<keyword evidence="5" id="KW-1185">Reference proteome</keyword>
<dbReference type="EMBL" id="QGTR01000003">
    <property type="protein sequence ID" value="PWW00426.1"/>
    <property type="molecule type" value="Genomic_DNA"/>
</dbReference>
<dbReference type="GO" id="GO:0000166">
    <property type="term" value="F:nucleotide binding"/>
    <property type="evidence" value="ECO:0007669"/>
    <property type="project" value="InterPro"/>
</dbReference>
<feature type="domain" description="Gfo/Idh/MocA-like oxidoreductase N-terminal" evidence="2">
    <location>
        <begin position="6"/>
        <end position="119"/>
    </location>
</feature>
<dbReference type="InterPro" id="IPR050463">
    <property type="entry name" value="Gfo/Idh/MocA_oxidrdct_glycsds"/>
</dbReference>
<gene>
    <name evidence="4" type="ORF">DFR52_103633</name>
</gene>
<reference evidence="4 5" key="1">
    <citation type="submission" date="2018-05" db="EMBL/GenBank/DDBJ databases">
        <title>Genomic Encyclopedia of Type Strains, Phase IV (KMG-IV): sequencing the most valuable type-strain genomes for metagenomic binning, comparative biology and taxonomic classification.</title>
        <authorList>
            <person name="Goeker M."/>
        </authorList>
    </citation>
    <scope>NUCLEOTIDE SEQUENCE [LARGE SCALE GENOMIC DNA]</scope>
    <source>
        <strain evidence="4 5">DSM 16791</strain>
    </source>
</reference>
<dbReference type="RefSeq" id="WP_110032645.1">
    <property type="nucleotide sequence ID" value="NZ_QGTR01000003.1"/>
</dbReference>
<dbReference type="InterPro" id="IPR036291">
    <property type="entry name" value="NAD(P)-bd_dom_sf"/>
</dbReference>
<name>A0A317PKN7_9HYPH</name>
<dbReference type="SUPFAM" id="SSF51735">
    <property type="entry name" value="NAD(P)-binding Rossmann-fold domains"/>
    <property type="match status" value="1"/>
</dbReference>
<evidence type="ECO:0000256" key="1">
    <source>
        <dbReference type="ARBA" id="ARBA00023002"/>
    </source>
</evidence>
<comment type="caution">
    <text evidence="4">The sequence shown here is derived from an EMBL/GenBank/DDBJ whole genome shotgun (WGS) entry which is preliminary data.</text>
</comment>
<evidence type="ECO:0000259" key="3">
    <source>
        <dbReference type="Pfam" id="PF22725"/>
    </source>
</evidence>
<evidence type="ECO:0000313" key="4">
    <source>
        <dbReference type="EMBL" id="PWW00426.1"/>
    </source>
</evidence>
<organism evidence="4 5">
    <name type="scientific">Hoeflea marina</name>
    <dbReference type="NCBI Taxonomy" id="274592"/>
    <lineage>
        <taxon>Bacteria</taxon>
        <taxon>Pseudomonadati</taxon>
        <taxon>Pseudomonadota</taxon>
        <taxon>Alphaproteobacteria</taxon>
        <taxon>Hyphomicrobiales</taxon>
        <taxon>Rhizobiaceae</taxon>
        <taxon>Hoeflea</taxon>
    </lineage>
</organism>
<evidence type="ECO:0000259" key="2">
    <source>
        <dbReference type="Pfam" id="PF01408"/>
    </source>
</evidence>
<dbReference type="PANTHER" id="PTHR43818:SF11">
    <property type="entry name" value="BCDNA.GH03377"/>
    <property type="match status" value="1"/>
</dbReference>
<evidence type="ECO:0000313" key="5">
    <source>
        <dbReference type="Proteomes" id="UP000246352"/>
    </source>
</evidence>